<organism evidence="7 8">
    <name type="scientific">Nitrosomonas marina</name>
    <dbReference type="NCBI Taxonomy" id="917"/>
    <lineage>
        <taxon>Bacteria</taxon>
        <taxon>Pseudomonadati</taxon>
        <taxon>Pseudomonadota</taxon>
        <taxon>Betaproteobacteria</taxon>
        <taxon>Nitrosomonadales</taxon>
        <taxon>Nitrosomonadaceae</taxon>
        <taxon>Nitrosomonas</taxon>
    </lineage>
</organism>
<dbReference type="Pfam" id="PF25973">
    <property type="entry name" value="BSH_CzcB"/>
    <property type="match status" value="1"/>
</dbReference>
<dbReference type="EMBL" id="FOIA01000059">
    <property type="protein sequence ID" value="SET67406.1"/>
    <property type="molecule type" value="Genomic_DNA"/>
</dbReference>
<dbReference type="PANTHER" id="PTHR30469:SF11">
    <property type="entry name" value="BLL4320 PROTEIN"/>
    <property type="match status" value="1"/>
</dbReference>
<dbReference type="GO" id="GO:0015562">
    <property type="term" value="F:efflux transmembrane transporter activity"/>
    <property type="evidence" value="ECO:0007669"/>
    <property type="project" value="TreeGrafter"/>
</dbReference>
<dbReference type="InterPro" id="IPR058647">
    <property type="entry name" value="BSH_CzcB-like"/>
</dbReference>
<feature type="domain" description="CusB-like beta-barrel" evidence="5">
    <location>
        <begin position="203"/>
        <end position="276"/>
    </location>
</feature>
<dbReference type="OrthoDB" id="9806939at2"/>
<evidence type="ECO:0000256" key="3">
    <source>
        <dbReference type="SAM" id="MobiDB-lite"/>
    </source>
</evidence>
<dbReference type="Pfam" id="PF25954">
    <property type="entry name" value="Beta-barrel_RND_2"/>
    <property type="match status" value="1"/>
</dbReference>
<keyword evidence="4" id="KW-1133">Transmembrane helix</keyword>
<dbReference type="FunFam" id="2.40.30.170:FF:000010">
    <property type="entry name" value="Efflux RND transporter periplasmic adaptor subunit"/>
    <property type="match status" value="1"/>
</dbReference>
<accession>A0A1I0G8Y7</accession>
<evidence type="ECO:0000256" key="1">
    <source>
        <dbReference type="ARBA" id="ARBA00009477"/>
    </source>
</evidence>
<keyword evidence="4" id="KW-0472">Membrane</keyword>
<feature type="domain" description="CzcB-like barrel-sandwich hybrid" evidence="6">
    <location>
        <begin position="74"/>
        <end position="197"/>
    </location>
</feature>
<evidence type="ECO:0000259" key="6">
    <source>
        <dbReference type="Pfam" id="PF25973"/>
    </source>
</evidence>
<dbReference type="Gene3D" id="2.40.30.170">
    <property type="match status" value="1"/>
</dbReference>
<name>A0A1I0G8Y7_9PROT</name>
<dbReference type="GO" id="GO:1990281">
    <property type="term" value="C:efflux pump complex"/>
    <property type="evidence" value="ECO:0007669"/>
    <property type="project" value="TreeGrafter"/>
</dbReference>
<dbReference type="Gene3D" id="2.40.420.20">
    <property type="match status" value="1"/>
</dbReference>
<dbReference type="Gene3D" id="2.40.50.100">
    <property type="match status" value="1"/>
</dbReference>
<protein>
    <submittedName>
        <fullName evidence="7">Membrane fusion protein, multidrug efflux system</fullName>
    </submittedName>
</protein>
<dbReference type="AlphaFoldDB" id="A0A1I0G8Y7"/>
<gene>
    <name evidence="7" type="ORF">SAMN05216326_1593</name>
</gene>
<dbReference type="RefSeq" id="WP_090662044.1">
    <property type="nucleotide sequence ID" value="NZ_FOIA01000059.1"/>
</dbReference>
<evidence type="ECO:0000313" key="7">
    <source>
        <dbReference type="EMBL" id="SET67406.1"/>
    </source>
</evidence>
<reference evidence="8" key="1">
    <citation type="submission" date="2016-10" db="EMBL/GenBank/DDBJ databases">
        <authorList>
            <person name="Varghese N."/>
            <person name="Submissions S."/>
        </authorList>
    </citation>
    <scope>NUCLEOTIDE SEQUENCE [LARGE SCALE GENOMIC DNA]</scope>
    <source>
        <strain evidence="8">Nm71</strain>
    </source>
</reference>
<keyword evidence="8" id="KW-1185">Reference proteome</keyword>
<dbReference type="NCBIfam" id="TIGR01730">
    <property type="entry name" value="RND_mfp"/>
    <property type="match status" value="1"/>
</dbReference>
<evidence type="ECO:0000313" key="8">
    <source>
        <dbReference type="Proteomes" id="UP000199345"/>
    </source>
</evidence>
<evidence type="ECO:0000259" key="5">
    <source>
        <dbReference type="Pfam" id="PF25954"/>
    </source>
</evidence>
<keyword evidence="2" id="KW-0175">Coiled coil</keyword>
<comment type="similarity">
    <text evidence="1">Belongs to the membrane fusion protein (MFP) (TC 8.A.1) family.</text>
</comment>
<dbReference type="Proteomes" id="UP000199345">
    <property type="component" value="Unassembled WGS sequence"/>
</dbReference>
<dbReference type="InterPro" id="IPR058792">
    <property type="entry name" value="Beta-barrel_RND_2"/>
</dbReference>
<feature type="transmembrane region" description="Helical" evidence="4">
    <location>
        <begin position="7"/>
        <end position="25"/>
    </location>
</feature>
<keyword evidence="4" id="KW-0812">Transmembrane</keyword>
<evidence type="ECO:0000256" key="4">
    <source>
        <dbReference type="SAM" id="Phobius"/>
    </source>
</evidence>
<feature type="region of interest" description="Disordered" evidence="3">
    <location>
        <begin position="312"/>
        <end position="338"/>
    </location>
</feature>
<feature type="coiled-coil region" evidence="2">
    <location>
        <begin position="112"/>
        <end position="163"/>
    </location>
</feature>
<evidence type="ECO:0000256" key="2">
    <source>
        <dbReference type="SAM" id="Coils"/>
    </source>
</evidence>
<dbReference type="Gene3D" id="1.10.287.470">
    <property type="entry name" value="Helix hairpin bin"/>
    <property type="match status" value="1"/>
</dbReference>
<sequence>MSYRRTTAIWIISGFVLVLAGYLFYDYFESSGDGQSGYRRGPPPVVVTAARAEQQFWRSQLTSVGTVQAIQGIDVTTEVAGKVVEIDFNAGAYVETGDLLVKLDTSTEYAELRSLEAQLEKARSDEHRARQLVDRGFISEAALQQTTTDTKNLKAQVEEQRTRINKKTIRAPFAGKLGIRQISPGELISPGTSIVTLQSISPIFVNFTLPEHTFAKVYPEQTVEIQVAAYPAQIFTGKISAINPKVSEKTRNFTVQALLPNDEALLQPGMFADVTIDLGRQRPVIVIPVSSVTFNAYGESVFFVRQSAQQSGLSGTGTTTVPEPAGRNQSLDSAHAPEHPPALIAERGFIKTGERRGLMVEVLKGVQAGDRIVTAGQIKIDEGASIIISDDDVLQAAKPRPEEP</sequence>
<dbReference type="PANTHER" id="PTHR30469">
    <property type="entry name" value="MULTIDRUG RESISTANCE PROTEIN MDTA"/>
    <property type="match status" value="1"/>
</dbReference>
<dbReference type="InterPro" id="IPR006143">
    <property type="entry name" value="RND_pump_MFP"/>
</dbReference>
<dbReference type="SUPFAM" id="SSF111369">
    <property type="entry name" value="HlyD-like secretion proteins"/>
    <property type="match status" value="1"/>
</dbReference>
<proteinExistence type="inferred from homology"/>